<dbReference type="InterPro" id="IPR029056">
    <property type="entry name" value="Ribokinase-like"/>
</dbReference>
<dbReference type="GO" id="GO:0005829">
    <property type="term" value="C:cytosol"/>
    <property type="evidence" value="ECO:0007669"/>
    <property type="project" value="TreeGrafter"/>
</dbReference>
<dbReference type="GO" id="GO:0008972">
    <property type="term" value="F:phosphomethylpyrimidine kinase activity"/>
    <property type="evidence" value="ECO:0007669"/>
    <property type="project" value="InterPro"/>
</dbReference>
<evidence type="ECO:0000313" key="5">
    <source>
        <dbReference type="Proteomes" id="UP000199328"/>
    </source>
</evidence>
<dbReference type="EC" id="2.7.1.49" evidence="2"/>
<dbReference type="GO" id="GO:0009229">
    <property type="term" value="P:thiamine diphosphate biosynthetic process"/>
    <property type="evidence" value="ECO:0007669"/>
    <property type="project" value="UniProtKB-UniPathway"/>
</dbReference>
<keyword evidence="5" id="KW-1185">Reference proteome</keyword>
<keyword evidence="4" id="KW-0418">Kinase</keyword>
<dbReference type="Proteomes" id="UP000199328">
    <property type="component" value="Unassembled WGS sequence"/>
</dbReference>
<proteinExistence type="predicted"/>
<accession>A0A1G9EEH9</accession>
<organism evidence="4 5">
    <name type="scientific">Meinhardsimonia xiamenensis</name>
    <dbReference type="NCBI Taxonomy" id="990712"/>
    <lineage>
        <taxon>Bacteria</taxon>
        <taxon>Pseudomonadati</taxon>
        <taxon>Pseudomonadota</taxon>
        <taxon>Alphaproteobacteria</taxon>
        <taxon>Rhodobacterales</taxon>
        <taxon>Paracoccaceae</taxon>
        <taxon>Meinhardsimonia</taxon>
    </lineage>
</organism>
<evidence type="ECO:0000256" key="2">
    <source>
        <dbReference type="ARBA" id="ARBA00012135"/>
    </source>
</evidence>
<dbReference type="STRING" id="990712.SAMN05216257_104277"/>
<dbReference type="PANTHER" id="PTHR20858:SF17">
    <property type="entry name" value="HYDROXYMETHYLPYRIMIDINE_PHOSPHOMETHYLPYRIMIDINE KINASE THI20-RELATED"/>
    <property type="match status" value="1"/>
</dbReference>
<dbReference type="SUPFAM" id="SSF53613">
    <property type="entry name" value="Ribokinase-like"/>
    <property type="match status" value="1"/>
</dbReference>
<name>A0A1G9EEH9_9RHOB</name>
<dbReference type="Gene3D" id="3.40.1190.20">
    <property type="match status" value="1"/>
</dbReference>
<dbReference type="InterPro" id="IPR013749">
    <property type="entry name" value="PM/HMP-P_kinase-1"/>
</dbReference>
<dbReference type="PANTHER" id="PTHR20858">
    <property type="entry name" value="PHOSPHOMETHYLPYRIMIDINE KINASE"/>
    <property type="match status" value="1"/>
</dbReference>
<sequence length="250" mass="24803">MSARVLFIGGTDSSGGAGLARDITTAARLGAEPAVAVTSVTAQSDEAVAAAHHLPPAHVAAQISAAGPVAAVKSGMLANAAIVEAVARSLPDAPLVIDPVLAASSGHALIDAEGVEALLALLLPRAALLTPNLPELSRLARHLGLAPDAPVHACTGALLAQGCGAVLVKGGHGAPAAVCTDALYTAPDRPPQLFEGPRLAGSLRGTGCRLASGIAVFLARGLPLEAAIGRSRAELLSEFRRAIPAGAAKR</sequence>
<dbReference type="CDD" id="cd01169">
    <property type="entry name" value="HMPP_kinase"/>
    <property type="match status" value="1"/>
</dbReference>
<dbReference type="UniPathway" id="UPA00060">
    <property type="reaction ID" value="UER00138"/>
</dbReference>
<dbReference type="RefSeq" id="WP_092500486.1">
    <property type="nucleotide sequence ID" value="NZ_FNFV01000004.1"/>
</dbReference>
<dbReference type="EMBL" id="FNFV01000004">
    <property type="protein sequence ID" value="SDK74514.1"/>
    <property type="molecule type" value="Genomic_DNA"/>
</dbReference>
<gene>
    <name evidence="4" type="ORF">SAMN05216257_104277</name>
</gene>
<evidence type="ECO:0000256" key="1">
    <source>
        <dbReference type="ARBA" id="ARBA00004948"/>
    </source>
</evidence>
<evidence type="ECO:0000313" key="4">
    <source>
        <dbReference type="EMBL" id="SDK74514.1"/>
    </source>
</evidence>
<feature type="domain" description="Pyridoxamine kinase/Phosphomethylpyrimidine kinase" evidence="3">
    <location>
        <begin position="12"/>
        <end position="245"/>
    </location>
</feature>
<dbReference type="InterPro" id="IPR004399">
    <property type="entry name" value="HMP/HMP-P_kinase_dom"/>
</dbReference>
<comment type="pathway">
    <text evidence="1">Cofactor biosynthesis; thiamine diphosphate biosynthesis.</text>
</comment>
<dbReference type="Pfam" id="PF08543">
    <property type="entry name" value="Phos_pyr_kin"/>
    <property type="match status" value="1"/>
</dbReference>
<protein>
    <recommendedName>
        <fullName evidence="2">hydroxymethylpyrimidine kinase</fullName>
        <ecNumber evidence="2">2.7.1.49</ecNumber>
    </recommendedName>
</protein>
<dbReference type="GO" id="GO:0008902">
    <property type="term" value="F:hydroxymethylpyrimidine kinase activity"/>
    <property type="evidence" value="ECO:0007669"/>
    <property type="project" value="UniProtKB-EC"/>
</dbReference>
<evidence type="ECO:0000259" key="3">
    <source>
        <dbReference type="Pfam" id="PF08543"/>
    </source>
</evidence>
<keyword evidence="4" id="KW-0808">Transferase</keyword>
<dbReference type="OrthoDB" id="9810880at2"/>
<dbReference type="AlphaFoldDB" id="A0A1G9EEH9"/>
<reference evidence="5" key="1">
    <citation type="submission" date="2016-10" db="EMBL/GenBank/DDBJ databases">
        <authorList>
            <person name="Varghese N."/>
            <person name="Submissions S."/>
        </authorList>
    </citation>
    <scope>NUCLEOTIDE SEQUENCE [LARGE SCALE GENOMIC DNA]</scope>
    <source>
        <strain evidence="5">CGMCC 1.10789</strain>
    </source>
</reference>
<dbReference type="GO" id="GO:0009228">
    <property type="term" value="P:thiamine biosynthetic process"/>
    <property type="evidence" value="ECO:0007669"/>
    <property type="project" value="InterPro"/>
</dbReference>